<dbReference type="CDD" id="cd17370">
    <property type="entry name" value="MFS_MJ1317_like"/>
    <property type="match status" value="1"/>
</dbReference>
<evidence type="ECO:0000313" key="8">
    <source>
        <dbReference type="EMBL" id="ANH39630.1"/>
    </source>
</evidence>
<evidence type="ECO:0000256" key="2">
    <source>
        <dbReference type="ARBA" id="ARBA00022475"/>
    </source>
</evidence>
<dbReference type="EMBL" id="CP015079">
    <property type="protein sequence ID" value="ANH39630.1"/>
    <property type="molecule type" value="Genomic_DNA"/>
</dbReference>
<dbReference type="KEGG" id="ndk:I601_3223"/>
<evidence type="ECO:0000256" key="5">
    <source>
        <dbReference type="ARBA" id="ARBA00023136"/>
    </source>
</evidence>
<keyword evidence="4 6" id="KW-1133">Transmembrane helix</keyword>
<feature type="transmembrane region" description="Helical" evidence="6">
    <location>
        <begin position="332"/>
        <end position="355"/>
    </location>
</feature>
<dbReference type="PANTHER" id="PTHR42688:SF1">
    <property type="entry name" value="BLR5212 PROTEIN"/>
    <property type="match status" value="1"/>
</dbReference>
<dbReference type="InterPro" id="IPR052425">
    <property type="entry name" value="Uncharacterized_MFS-type"/>
</dbReference>
<dbReference type="InterPro" id="IPR020846">
    <property type="entry name" value="MFS_dom"/>
</dbReference>
<dbReference type="GO" id="GO:0022857">
    <property type="term" value="F:transmembrane transporter activity"/>
    <property type="evidence" value="ECO:0007669"/>
    <property type="project" value="InterPro"/>
</dbReference>
<evidence type="ECO:0000256" key="1">
    <source>
        <dbReference type="ARBA" id="ARBA00004651"/>
    </source>
</evidence>
<feature type="transmembrane region" description="Helical" evidence="6">
    <location>
        <begin position="160"/>
        <end position="178"/>
    </location>
</feature>
<feature type="transmembrane region" description="Helical" evidence="6">
    <location>
        <begin position="69"/>
        <end position="102"/>
    </location>
</feature>
<comment type="subcellular location">
    <subcellularLocation>
        <location evidence="1">Cell membrane</location>
        <topology evidence="1">Multi-pass membrane protein</topology>
    </subcellularLocation>
</comment>
<keyword evidence="2" id="KW-1003">Cell membrane</keyword>
<dbReference type="SUPFAM" id="SSF103473">
    <property type="entry name" value="MFS general substrate transporter"/>
    <property type="match status" value="1"/>
</dbReference>
<proteinExistence type="predicted"/>
<name>A0A1A9GPP1_9ACTN</name>
<keyword evidence="3 6" id="KW-0812">Transmembrane</keyword>
<feature type="transmembrane region" description="Helical" evidence="6">
    <location>
        <begin position="361"/>
        <end position="381"/>
    </location>
</feature>
<evidence type="ECO:0000256" key="4">
    <source>
        <dbReference type="ARBA" id="ARBA00022989"/>
    </source>
</evidence>
<dbReference type="InterPro" id="IPR036259">
    <property type="entry name" value="MFS_trans_sf"/>
</dbReference>
<feature type="transmembrane region" description="Helical" evidence="6">
    <location>
        <begin position="136"/>
        <end position="154"/>
    </location>
</feature>
<dbReference type="AlphaFoldDB" id="A0A1A9GPP1"/>
<keyword evidence="5 6" id="KW-0472">Membrane</keyword>
<evidence type="ECO:0000256" key="6">
    <source>
        <dbReference type="SAM" id="Phobius"/>
    </source>
</evidence>
<dbReference type="PROSITE" id="PS50850">
    <property type="entry name" value="MFS"/>
    <property type="match status" value="1"/>
</dbReference>
<evidence type="ECO:0000313" key="9">
    <source>
        <dbReference type="Proteomes" id="UP000077868"/>
    </source>
</evidence>
<dbReference type="PANTHER" id="PTHR42688">
    <property type="entry name" value="CONSERVED PROTEIN"/>
    <property type="match status" value="1"/>
</dbReference>
<sequence length="385" mass="38652">MVAFGVVSLFADMVYEGMRSVAGPLLGSLGASAAVVGLVTGAGEALALVLRLAAGPWADRTGGHWRATFVGYALTAVCVPLLAVTPFVGAAGLGLASTLMLLERTGKAVRSPSKSALLAGVAQQVGRGRGFAVHKALDQVGALLGPLVVAALVATTDLTWPAFLALALPGALAMVLLVQLRRRAPAGPPAAGPGPDVATVAVSTARLPRSFYLMATGVSASTFALMTFGVISFHLVEAGLLSLVTVPLLYAAAMAVEAVAALGTGWAYDHVGARVLLLLPPAAAVVAPLSLSTTLGTAVAGVLVWGAATGVQDSTVKAWVADLVPRERLGTGYGVFAAFQGAAALAGGTVAGVLYAEHLVALVALVAGLQVGALALLWRALHPRR</sequence>
<evidence type="ECO:0000256" key="3">
    <source>
        <dbReference type="ARBA" id="ARBA00022692"/>
    </source>
</evidence>
<feature type="transmembrane region" description="Helical" evidence="6">
    <location>
        <begin position="211"/>
        <end position="236"/>
    </location>
</feature>
<feature type="transmembrane region" description="Helical" evidence="6">
    <location>
        <begin position="25"/>
        <end position="49"/>
    </location>
</feature>
<dbReference type="InterPro" id="IPR011701">
    <property type="entry name" value="MFS"/>
</dbReference>
<dbReference type="PATRIC" id="fig|1300347.3.peg.3227"/>
<feature type="transmembrane region" description="Helical" evidence="6">
    <location>
        <begin position="248"/>
        <end position="268"/>
    </location>
</feature>
<gene>
    <name evidence="8" type="ORF">I601_3223</name>
</gene>
<dbReference type="STRING" id="1300347.I601_3223"/>
<reference evidence="8 9" key="1">
    <citation type="submission" date="2016-03" db="EMBL/GenBank/DDBJ databases">
        <title>Complete genome sequence of a soil Actinobacterium, Nocardioides dokdonensis FR1436.</title>
        <authorList>
            <person name="Kwon S.-K."/>
            <person name="Kim K."/>
            <person name="Kim J.F."/>
        </authorList>
    </citation>
    <scope>NUCLEOTIDE SEQUENCE [LARGE SCALE GENOMIC DNA]</scope>
    <source>
        <strain evidence="8 9">FR1436</strain>
    </source>
</reference>
<dbReference type="Pfam" id="PF07690">
    <property type="entry name" value="MFS_1"/>
    <property type="match status" value="1"/>
</dbReference>
<dbReference type="Proteomes" id="UP000077868">
    <property type="component" value="Chromosome"/>
</dbReference>
<feature type="domain" description="Major facilitator superfamily (MFS) profile" evidence="7">
    <location>
        <begin position="1"/>
        <end position="385"/>
    </location>
</feature>
<protein>
    <submittedName>
        <fullName evidence="8">Major Facilitator Superfamily protein</fullName>
    </submittedName>
</protein>
<accession>A0A1A9GPP1</accession>
<organism evidence="8 9">
    <name type="scientific">Nocardioides dokdonensis FR1436</name>
    <dbReference type="NCBI Taxonomy" id="1300347"/>
    <lineage>
        <taxon>Bacteria</taxon>
        <taxon>Bacillati</taxon>
        <taxon>Actinomycetota</taxon>
        <taxon>Actinomycetes</taxon>
        <taxon>Propionibacteriales</taxon>
        <taxon>Nocardioidaceae</taxon>
        <taxon>Nocardioides</taxon>
    </lineage>
</organism>
<keyword evidence="9" id="KW-1185">Reference proteome</keyword>
<evidence type="ECO:0000259" key="7">
    <source>
        <dbReference type="PROSITE" id="PS50850"/>
    </source>
</evidence>
<dbReference type="GO" id="GO:0005886">
    <property type="term" value="C:plasma membrane"/>
    <property type="evidence" value="ECO:0007669"/>
    <property type="project" value="UniProtKB-SubCell"/>
</dbReference>
<dbReference type="Gene3D" id="1.20.1250.20">
    <property type="entry name" value="MFS general substrate transporter like domains"/>
    <property type="match status" value="2"/>
</dbReference>